<feature type="compositionally biased region" description="Polar residues" evidence="6">
    <location>
        <begin position="697"/>
        <end position="713"/>
    </location>
</feature>
<accession>A0A4Y2GD76</accession>
<feature type="domain" description="Sushi" evidence="9">
    <location>
        <begin position="99"/>
        <end position="165"/>
    </location>
</feature>
<dbReference type="SMART" id="SM00032">
    <property type="entry name" value="CCP"/>
    <property type="match status" value="14"/>
</dbReference>
<keyword evidence="2" id="KW-0677">Repeat</keyword>
<dbReference type="PANTHER" id="PTHR19325">
    <property type="entry name" value="COMPLEMENT COMPONENT-RELATED SUSHI DOMAIN-CONTAINING"/>
    <property type="match status" value="1"/>
</dbReference>
<feature type="disulfide bond" evidence="5">
    <location>
        <begin position="194"/>
        <end position="221"/>
    </location>
</feature>
<dbReference type="SUPFAM" id="SSF48726">
    <property type="entry name" value="Immunoglobulin"/>
    <property type="match status" value="1"/>
</dbReference>
<dbReference type="PROSITE" id="PS50835">
    <property type="entry name" value="IG_LIKE"/>
    <property type="match status" value="1"/>
</dbReference>
<feature type="compositionally biased region" description="Polar residues" evidence="6">
    <location>
        <begin position="75"/>
        <end position="85"/>
    </location>
</feature>
<reference evidence="10 11" key="1">
    <citation type="journal article" date="2019" name="Sci. Rep.">
        <title>Orb-weaving spider Araneus ventricosus genome elucidates the spidroin gene catalogue.</title>
        <authorList>
            <person name="Kono N."/>
            <person name="Nakamura H."/>
            <person name="Ohtoshi R."/>
            <person name="Moran D.A.P."/>
            <person name="Shinohara A."/>
            <person name="Yoshida Y."/>
            <person name="Fujiwara M."/>
            <person name="Mori M."/>
            <person name="Tomita M."/>
            <person name="Arakawa K."/>
        </authorList>
    </citation>
    <scope>NUCLEOTIDE SEQUENCE [LARGE SCALE GENOMIC DNA]</scope>
</reference>
<dbReference type="PANTHER" id="PTHR19325:SF575">
    <property type="entry name" value="LOCOMOTION-RELATED PROTEIN HIKARU GENKI"/>
    <property type="match status" value="1"/>
</dbReference>
<feature type="domain" description="Sushi" evidence="9">
    <location>
        <begin position="915"/>
        <end position="973"/>
    </location>
</feature>
<feature type="domain" description="Ig-like" evidence="8">
    <location>
        <begin position="812"/>
        <end position="911"/>
    </location>
</feature>
<evidence type="ECO:0000256" key="3">
    <source>
        <dbReference type="ARBA" id="ARBA00023157"/>
    </source>
</evidence>
<feature type="domain" description="Sushi" evidence="9">
    <location>
        <begin position="1098"/>
        <end position="1158"/>
    </location>
</feature>
<feature type="disulfide bond" evidence="5">
    <location>
        <begin position="475"/>
        <end position="518"/>
    </location>
</feature>
<evidence type="ECO:0000259" key="8">
    <source>
        <dbReference type="PROSITE" id="PS50835"/>
    </source>
</evidence>
<feature type="domain" description="Sushi" evidence="9">
    <location>
        <begin position="166"/>
        <end position="223"/>
    </location>
</feature>
<evidence type="ECO:0000256" key="2">
    <source>
        <dbReference type="ARBA" id="ARBA00022737"/>
    </source>
</evidence>
<dbReference type="InterPro" id="IPR007110">
    <property type="entry name" value="Ig-like_dom"/>
</dbReference>
<feature type="region of interest" description="Disordered" evidence="6">
    <location>
        <begin position="64"/>
        <end position="103"/>
    </location>
</feature>
<evidence type="ECO:0000313" key="10">
    <source>
        <dbReference type="EMBL" id="GBM50639.1"/>
    </source>
</evidence>
<evidence type="ECO:0000256" key="6">
    <source>
        <dbReference type="SAM" id="MobiDB-lite"/>
    </source>
</evidence>
<dbReference type="InterPro" id="IPR050350">
    <property type="entry name" value="Compl-Cell_Adhes-Reg"/>
</dbReference>
<dbReference type="Proteomes" id="UP000499080">
    <property type="component" value="Unassembled WGS sequence"/>
</dbReference>
<evidence type="ECO:0000256" key="4">
    <source>
        <dbReference type="ARBA" id="ARBA00023180"/>
    </source>
</evidence>
<comment type="caution">
    <text evidence="5">Lacks conserved residue(s) required for the propagation of feature annotation.</text>
</comment>
<feature type="domain" description="Sushi" evidence="9">
    <location>
        <begin position="224"/>
        <end position="281"/>
    </location>
</feature>
<keyword evidence="7" id="KW-0732">Signal</keyword>
<feature type="chain" id="PRO_5021347735" evidence="7">
    <location>
        <begin position="21"/>
        <end position="1159"/>
    </location>
</feature>
<dbReference type="Pfam" id="PF00084">
    <property type="entry name" value="Sushi"/>
    <property type="match status" value="9"/>
</dbReference>
<dbReference type="Gene3D" id="2.10.70.10">
    <property type="entry name" value="Complement Module, domain 1"/>
    <property type="match status" value="11"/>
</dbReference>
<dbReference type="InterPro" id="IPR000436">
    <property type="entry name" value="Sushi_SCR_CCP_dom"/>
</dbReference>
<feature type="disulfide bond" evidence="5">
    <location>
        <begin position="312"/>
        <end position="339"/>
    </location>
</feature>
<feature type="signal peptide" evidence="7">
    <location>
        <begin position="1"/>
        <end position="20"/>
    </location>
</feature>
<keyword evidence="1 5" id="KW-0768">Sushi</keyword>
<feature type="region of interest" description="Disordered" evidence="6">
    <location>
        <begin position="693"/>
        <end position="713"/>
    </location>
</feature>
<feature type="domain" description="Sushi" evidence="9">
    <location>
        <begin position="533"/>
        <end position="591"/>
    </location>
</feature>
<dbReference type="AlphaFoldDB" id="A0A4Y2GD76"/>
<dbReference type="PROSITE" id="PS50923">
    <property type="entry name" value="SUSHI"/>
    <property type="match status" value="8"/>
</dbReference>
<dbReference type="EMBL" id="BGPR01001306">
    <property type="protein sequence ID" value="GBM50639.1"/>
    <property type="molecule type" value="Genomic_DNA"/>
</dbReference>
<comment type="caution">
    <text evidence="10">The sequence shown here is derived from an EMBL/GenBank/DDBJ whole genome shotgun (WGS) entry which is preliminary data.</text>
</comment>
<keyword evidence="4" id="KW-0325">Glycoprotein</keyword>
<evidence type="ECO:0000256" key="5">
    <source>
        <dbReference type="PROSITE-ProRule" id="PRU00302"/>
    </source>
</evidence>
<name>A0A4Y2GD76_ARAVE</name>
<feature type="disulfide bond" evidence="5">
    <location>
        <begin position="1129"/>
        <end position="1156"/>
    </location>
</feature>
<organism evidence="10 11">
    <name type="scientific">Araneus ventricosus</name>
    <name type="common">Orbweaver spider</name>
    <name type="synonym">Epeira ventricosa</name>
    <dbReference type="NCBI Taxonomy" id="182803"/>
    <lineage>
        <taxon>Eukaryota</taxon>
        <taxon>Metazoa</taxon>
        <taxon>Ecdysozoa</taxon>
        <taxon>Arthropoda</taxon>
        <taxon>Chelicerata</taxon>
        <taxon>Arachnida</taxon>
        <taxon>Araneae</taxon>
        <taxon>Araneomorphae</taxon>
        <taxon>Entelegynae</taxon>
        <taxon>Araneoidea</taxon>
        <taxon>Araneidae</taxon>
        <taxon>Araneus</taxon>
    </lineage>
</organism>
<sequence length="1159" mass="128836">MRPSLLAVTLFAIFINSVEQRDALEDGNPGHMDYNYDDQTDLVNNDTWEENFNTEATFTDATNLKGNESLEESEATTLRYSLSKTGESETKKPQILDPDECGDPPPVKNAMIFEGKQIRYEVGAKVTYACEFGYITDGSVHFSECLLSGATQTLYWTDPEIRCSPRSCGDPGYVEHAHRVGSVFTFPNKISFECDDGYTMQGYGTRYCQTSGTWSGSLPTCEPIFCDPPENPENGKVSYSSLGYESELHYECDPGFILKNDRGRICSANGTWSGSEPTCLEAQCDPPVAPEHGTVQVIGDKSNVGSRALYTCNEGRALVGSASSKCLDIGEWTFPTPRCLEPCFVPKIQHGKIGKYVGYYRRRFEELSENGKIEDGEELYLRCEPNYEPFGHPETEEKIACSQGEWEAVPVCEPAMCRGPPPPTPNAVVARANRTHGGGVVYHCRQFAKKVKYGTTTCVFGTWKGDRPVCKDLRCSVDELSFPGLIKGKKKFYLPGHVFTVTCERGFNLTKENNQLKCVNGIWQGHLPPCIAASCNAEDLVESEGIVPDGEKIVLNGEYLAVRCREGYSPSRKQARCSRGQWTVTGKLCQESSCAVHKIDNGGFSERVQKKQLNWRLEFDRWYEYPRLRLGGTRSPGSSLYVSCDGRYSFQGKQGENDVSVKCSKGKWDPDPVCLITGTPYRNEARLSLEKTEKSNIRTNTHANRSPSTTRQPLVLTTQSRPSEPDAVLDLNKDLDPTPYPSCACTYRSVDDSLVAFVGTEQLSYGSKVKNNDKIKFHCRHFGYSRLNGVSEIKCENCRSWHSSEFPECVRPRAGDTIIQLEGDYTILAGGVIGIAEGRQLSVRCVSAGIDDFPKWSTNIHKQLLFSSYMDQNGYYISTLNISNADSEHSGQYLCNMKGYRPFAFDIQVISPPSVKCSKFDERDYIIHYDKEQAVNSTALFICKDDHKKLDGPNIVTCLLNGQWSGGPPICKTTCPMIEETEGMSVSYTKGVDEGSIAAFHCLEPRTRTGVPWSTCKKNGSWTHPPARCTLSSCPLDQLFDVVPENVVPVMEGVASDTLPYNFTLRLTCEDNMMLSGSDVAKCGQDGKWQVSRVQCISGCGLPRIENSELIIEPDKSFYRFGESVALSCSPGYVLSSEVVRLMCLGTSWSENVPECRKE</sequence>
<dbReference type="InterPro" id="IPR035976">
    <property type="entry name" value="Sushi/SCR/CCP_sf"/>
</dbReference>
<evidence type="ECO:0000256" key="7">
    <source>
        <dbReference type="SAM" id="SignalP"/>
    </source>
</evidence>
<keyword evidence="11" id="KW-1185">Reference proteome</keyword>
<dbReference type="SUPFAM" id="SSF57535">
    <property type="entry name" value="Complement control module/SCR domain"/>
    <property type="match status" value="10"/>
</dbReference>
<feature type="domain" description="Sushi" evidence="9">
    <location>
        <begin position="282"/>
        <end position="341"/>
    </location>
</feature>
<feature type="disulfide bond" evidence="5">
    <location>
        <begin position="503"/>
        <end position="530"/>
    </location>
</feature>
<feature type="disulfide bond" evidence="5">
    <location>
        <begin position="252"/>
        <end position="279"/>
    </location>
</feature>
<proteinExistence type="predicted"/>
<protein>
    <submittedName>
        <fullName evidence="10">Protein lev-9</fullName>
    </submittedName>
</protein>
<evidence type="ECO:0000259" key="9">
    <source>
        <dbReference type="PROSITE" id="PS50923"/>
    </source>
</evidence>
<evidence type="ECO:0000256" key="1">
    <source>
        <dbReference type="ARBA" id="ARBA00022659"/>
    </source>
</evidence>
<dbReference type="OrthoDB" id="6426201at2759"/>
<feature type="domain" description="Sushi" evidence="9">
    <location>
        <begin position="473"/>
        <end position="532"/>
    </location>
</feature>
<keyword evidence="3 5" id="KW-1015">Disulfide bond</keyword>
<dbReference type="CDD" id="cd00033">
    <property type="entry name" value="CCP"/>
    <property type="match status" value="7"/>
</dbReference>
<evidence type="ECO:0000313" key="11">
    <source>
        <dbReference type="Proteomes" id="UP000499080"/>
    </source>
</evidence>
<dbReference type="InterPro" id="IPR036179">
    <property type="entry name" value="Ig-like_dom_sf"/>
</dbReference>
<gene>
    <name evidence="10" type="primary">lev-9_3</name>
    <name evidence="10" type="ORF">AVEN_86332_1</name>
</gene>